<accession>A0A5E7CPN5</accession>
<reference evidence="4 5" key="1">
    <citation type="submission" date="2019-09" db="EMBL/GenBank/DDBJ databases">
        <authorList>
            <person name="Chandra G."/>
            <person name="Truman W A."/>
        </authorList>
    </citation>
    <scope>NUCLEOTIDE SEQUENCE [LARGE SCALE GENOMIC DNA]</scope>
    <source>
        <strain evidence="2">PS710</strain>
        <strain evidence="3">PS928</strain>
    </source>
</reference>
<keyword evidence="1" id="KW-0472">Membrane</keyword>
<gene>
    <name evidence="2" type="ORF">PS710_03141</name>
    <name evidence="3" type="ORF">PS928_06207</name>
</gene>
<name>A0A5E7CPN5_PSEFL</name>
<dbReference type="AlphaFoldDB" id="A0A5E7CPN5"/>
<dbReference type="Proteomes" id="UP000381093">
    <property type="component" value="Unassembled WGS sequence"/>
</dbReference>
<sequence>MTLDTAVTIWMTVLAAPAMVLTALAAGSVATSALMTVMGIAQSLKQDMDLLDYLASASPHVMLLALMQTGSLAAITELMQGVNLMMIMATLLEPAIPNVG</sequence>
<feature type="transmembrane region" description="Helical" evidence="1">
    <location>
        <begin position="12"/>
        <end position="41"/>
    </location>
</feature>
<organism evidence="2 4">
    <name type="scientific">Pseudomonas fluorescens</name>
    <dbReference type="NCBI Taxonomy" id="294"/>
    <lineage>
        <taxon>Bacteria</taxon>
        <taxon>Pseudomonadati</taxon>
        <taxon>Pseudomonadota</taxon>
        <taxon>Gammaproteobacteria</taxon>
        <taxon>Pseudomonadales</taxon>
        <taxon>Pseudomonadaceae</taxon>
        <taxon>Pseudomonas</taxon>
    </lineage>
</organism>
<keyword evidence="1" id="KW-0812">Transmembrane</keyword>
<dbReference type="EMBL" id="CABVHW010000009">
    <property type="protein sequence ID" value="VVO07030.1"/>
    <property type="molecule type" value="Genomic_DNA"/>
</dbReference>
<evidence type="ECO:0000256" key="1">
    <source>
        <dbReference type="SAM" id="Phobius"/>
    </source>
</evidence>
<evidence type="ECO:0000313" key="2">
    <source>
        <dbReference type="EMBL" id="VVO07030.1"/>
    </source>
</evidence>
<evidence type="ECO:0000313" key="4">
    <source>
        <dbReference type="Proteomes" id="UP000381093"/>
    </source>
</evidence>
<evidence type="ECO:0000313" key="5">
    <source>
        <dbReference type="Proteomes" id="UP000381378"/>
    </source>
</evidence>
<feature type="transmembrane region" description="Helical" evidence="1">
    <location>
        <begin position="61"/>
        <end position="79"/>
    </location>
</feature>
<evidence type="ECO:0000313" key="3">
    <source>
        <dbReference type="EMBL" id="VVQ25810.1"/>
    </source>
</evidence>
<protein>
    <submittedName>
        <fullName evidence="2">Uncharacterized protein</fullName>
    </submittedName>
</protein>
<keyword evidence="1" id="KW-1133">Transmembrane helix</keyword>
<dbReference type="Proteomes" id="UP000381378">
    <property type="component" value="Unassembled WGS sequence"/>
</dbReference>
<dbReference type="EMBL" id="CABVJF010000037">
    <property type="protein sequence ID" value="VVQ25810.1"/>
    <property type="molecule type" value="Genomic_DNA"/>
</dbReference>
<proteinExistence type="predicted"/>
<dbReference type="RefSeq" id="WP_128873613.1">
    <property type="nucleotide sequence ID" value="NZ_CABVHE010000110.1"/>
</dbReference>